<name>A0A1M5Z2X2_9FIRM</name>
<evidence type="ECO:0008006" key="3">
    <source>
        <dbReference type="Google" id="ProtNLM"/>
    </source>
</evidence>
<evidence type="ECO:0000313" key="2">
    <source>
        <dbReference type="Proteomes" id="UP000184389"/>
    </source>
</evidence>
<gene>
    <name evidence="1" type="ORF">SAMN02745180_02668</name>
</gene>
<reference evidence="1 2" key="1">
    <citation type="submission" date="2016-11" db="EMBL/GenBank/DDBJ databases">
        <authorList>
            <person name="Jaros S."/>
            <person name="Januszkiewicz K."/>
            <person name="Wedrychowicz H."/>
        </authorList>
    </citation>
    <scope>NUCLEOTIDE SEQUENCE [LARGE SCALE GENOMIC DNA]</scope>
    <source>
        <strain evidence="1 2">DSM 13106</strain>
    </source>
</reference>
<sequence>MWTAIYVAEGYDRAKKIEDLLKEEGFLVKMNTFSKEGDSTLYEILAPEFEAEEVQSFLIDLGII</sequence>
<proteinExistence type="predicted"/>
<dbReference type="RefSeq" id="WP_072745285.1">
    <property type="nucleotide sequence ID" value="NZ_FQXR01000019.1"/>
</dbReference>
<dbReference type="OrthoDB" id="1684603at2"/>
<dbReference type="EMBL" id="FQXR01000019">
    <property type="protein sequence ID" value="SHI18474.1"/>
    <property type="molecule type" value="Genomic_DNA"/>
</dbReference>
<keyword evidence="2" id="KW-1185">Reference proteome</keyword>
<dbReference type="AlphaFoldDB" id="A0A1M5Z2X2"/>
<organism evidence="1 2">
    <name type="scientific">Sporanaerobacter acetigenes DSM 13106</name>
    <dbReference type="NCBI Taxonomy" id="1123281"/>
    <lineage>
        <taxon>Bacteria</taxon>
        <taxon>Bacillati</taxon>
        <taxon>Bacillota</taxon>
        <taxon>Tissierellia</taxon>
        <taxon>Tissierellales</taxon>
        <taxon>Sporanaerobacteraceae</taxon>
        <taxon>Sporanaerobacter</taxon>
    </lineage>
</organism>
<dbReference type="Proteomes" id="UP000184389">
    <property type="component" value="Unassembled WGS sequence"/>
</dbReference>
<accession>A0A1M5Z2X2</accession>
<evidence type="ECO:0000313" key="1">
    <source>
        <dbReference type="EMBL" id="SHI18474.1"/>
    </source>
</evidence>
<protein>
    <recommendedName>
        <fullName evidence="3">Glutamate decarboxylase</fullName>
    </recommendedName>
</protein>
<dbReference type="STRING" id="1123281.SAMN02745180_02668"/>